<keyword evidence="2" id="KW-1185">Reference proteome</keyword>
<proteinExistence type="predicted"/>
<accession>A0ABY7DTV0</accession>
<evidence type="ECO:0000313" key="2">
    <source>
        <dbReference type="Proteomes" id="UP001164746"/>
    </source>
</evidence>
<protein>
    <submittedName>
        <fullName evidence="1">Uncharacterized protein</fullName>
    </submittedName>
</protein>
<sequence>MATGHILPGYGNPVTRLKRAQTAYPLDKTKLREIAERNVGTLEKRDLESIRQNARNMWLAPNYEPTTYNSVHHHLTLDEPTASRPSSPSRRHKPHPKPVFLINRLHYVPGYHNPDTTVGRDPYIVDDSYPEEERQLRRHQREKFIARPRTAAVNQYSEPYAPLTESVGPVEAWGAQAWLKTADDNYQHEVVNAIQDYRDQELFNVSKSPVPAPPQAMDATPRPYTAIPSMTRWMKQAGVREAQDVRKILYGGYPPSTIQPLGSLGTPPTLSQRRQQVMDNVRKARYVHKPTRGDFLIHPEWPPSFPHHKID</sequence>
<dbReference type="Proteomes" id="UP001164746">
    <property type="component" value="Chromosome 3"/>
</dbReference>
<organism evidence="1 2">
    <name type="scientific">Mya arenaria</name>
    <name type="common">Soft-shell clam</name>
    <dbReference type="NCBI Taxonomy" id="6604"/>
    <lineage>
        <taxon>Eukaryota</taxon>
        <taxon>Metazoa</taxon>
        <taxon>Spiralia</taxon>
        <taxon>Lophotrochozoa</taxon>
        <taxon>Mollusca</taxon>
        <taxon>Bivalvia</taxon>
        <taxon>Autobranchia</taxon>
        <taxon>Heteroconchia</taxon>
        <taxon>Euheterodonta</taxon>
        <taxon>Imparidentia</taxon>
        <taxon>Neoheterodontei</taxon>
        <taxon>Myida</taxon>
        <taxon>Myoidea</taxon>
        <taxon>Myidae</taxon>
        <taxon>Mya</taxon>
    </lineage>
</organism>
<name>A0ABY7DTV0_MYAAR</name>
<gene>
    <name evidence="1" type="ORF">MAR_024399</name>
</gene>
<dbReference type="EMBL" id="CP111014">
    <property type="protein sequence ID" value="WAR00027.1"/>
    <property type="molecule type" value="Genomic_DNA"/>
</dbReference>
<evidence type="ECO:0000313" key="1">
    <source>
        <dbReference type="EMBL" id="WAR00027.1"/>
    </source>
</evidence>
<reference evidence="1" key="1">
    <citation type="submission" date="2022-11" db="EMBL/GenBank/DDBJ databases">
        <title>Centuries of genome instability and evolution in soft-shell clam transmissible cancer (bioRxiv).</title>
        <authorList>
            <person name="Hart S.F.M."/>
            <person name="Yonemitsu M.A."/>
            <person name="Giersch R.M."/>
            <person name="Beal B.F."/>
            <person name="Arriagada G."/>
            <person name="Davis B.W."/>
            <person name="Ostrander E.A."/>
            <person name="Goff S.P."/>
            <person name="Metzger M.J."/>
        </authorList>
    </citation>
    <scope>NUCLEOTIDE SEQUENCE</scope>
    <source>
        <strain evidence="1">MELC-2E11</strain>
        <tissue evidence="1">Siphon/mantle</tissue>
    </source>
</reference>